<proteinExistence type="predicted"/>
<dbReference type="Gene3D" id="3.50.50.60">
    <property type="entry name" value="FAD/NAD(P)-binding domain"/>
    <property type="match status" value="1"/>
</dbReference>
<evidence type="ECO:0000313" key="3">
    <source>
        <dbReference type="Proteomes" id="UP000004682"/>
    </source>
</evidence>
<dbReference type="Proteomes" id="UP000004682">
    <property type="component" value="Unassembled WGS sequence"/>
</dbReference>
<name>A0ABN0FXQ5_9BURK</name>
<sequence length="202" mass="23046">MVVQGTAHDALLDTYTAERRAHARSMIHLSEVVGDGFAPRSFFGSKMRDAFVRCFDVLPSMKRYFVEMRFKPMRHYEDGVVLLARRERSEGRLACMVAKPGHGAFWWPVGLMSEKRESLIGQMVHGRDAQAGTPVGRMFIQPRVRLEDGSIVRHRRCDWQPLRDHGVGQGPDIRPDSRRASHMDRALGGRDREARPAARLPR</sequence>
<gene>
    <name evidence="2" type="ORF">A33K_18607</name>
</gene>
<evidence type="ECO:0000256" key="1">
    <source>
        <dbReference type="SAM" id="MobiDB-lite"/>
    </source>
</evidence>
<dbReference type="InterPro" id="IPR036188">
    <property type="entry name" value="FAD/NAD-bd_sf"/>
</dbReference>
<reference evidence="3" key="1">
    <citation type="journal article" date="2012" name="J. Bacteriol.">
        <title>Revised Genome Sequence of Burkholderia thailandensis MSMB43 with Improved Annotation.</title>
        <authorList>
            <person name="Zhuo Y."/>
            <person name="Liu L."/>
            <person name="Wang Q."/>
            <person name="Liu X."/>
            <person name="Ren B."/>
            <person name="Liu M."/>
            <person name="Ni P."/>
            <person name="Cheng Y.Q."/>
            <person name="Zhang L."/>
        </authorList>
    </citation>
    <scope>NUCLEOTIDE SEQUENCE [LARGE SCALE GENOMIC DNA]</scope>
    <source>
        <strain evidence="3">MSMB43</strain>
    </source>
</reference>
<feature type="region of interest" description="Disordered" evidence="1">
    <location>
        <begin position="161"/>
        <end position="202"/>
    </location>
</feature>
<organism evidence="2 3">
    <name type="scientific">Burkholderia humptydooensis MSMB43</name>
    <dbReference type="NCBI Taxonomy" id="441157"/>
    <lineage>
        <taxon>Bacteria</taxon>
        <taxon>Pseudomonadati</taxon>
        <taxon>Pseudomonadota</taxon>
        <taxon>Betaproteobacteria</taxon>
        <taxon>Burkholderiales</taxon>
        <taxon>Burkholderiaceae</taxon>
        <taxon>Burkholderia</taxon>
        <taxon>pseudomallei group</taxon>
    </lineage>
</organism>
<accession>A0ABN0FXQ5</accession>
<keyword evidence="3" id="KW-1185">Reference proteome</keyword>
<protein>
    <submittedName>
        <fullName evidence="2">3-(3-hydroxyphenyl)propionate hydroxylase</fullName>
    </submittedName>
</protein>
<evidence type="ECO:0000313" key="2">
    <source>
        <dbReference type="EMBL" id="EIP84752.1"/>
    </source>
</evidence>
<feature type="compositionally biased region" description="Basic and acidic residues" evidence="1">
    <location>
        <begin position="173"/>
        <end position="196"/>
    </location>
</feature>
<dbReference type="EMBL" id="JH692071">
    <property type="protein sequence ID" value="EIP84752.1"/>
    <property type="molecule type" value="Genomic_DNA"/>
</dbReference>